<sequence length="185" mass="20912">MKVIQKTILAACASSVFISQVALSSNAGTEQHWGQWPSVGQAQLSVFIFDVYQSNLKTPTGDYLQQDDVTPHPLALSIDYQRDISQRQLIDATEEQWQKLGYGDAERKHWIRQLDQIFPDIEEGQNLTYVTDGQYGQFYYTTASQTAPSMIGTVNDEALNDAFLSIWLSPKTQYPELRSQLIGNE</sequence>
<dbReference type="Proteomes" id="UP000006228">
    <property type="component" value="Unassembled WGS sequence"/>
</dbReference>
<dbReference type="EMBL" id="AEVT01000065">
    <property type="protein sequence ID" value="EGA70080.1"/>
    <property type="molecule type" value="Genomic_DNA"/>
</dbReference>
<dbReference type="eggNOG" id="COG3572">
    <property type="taxonomic scope" value="Bacteria"/>
</dbReference>
<dbReference type="Pfam" id="PF16036">
    <property type="entry name" value="Chalcone_3"/>
    <property type="match status" value="1"/>
</dbReference>
<feature type="domain" description="Chalcone isomerase" evidence="2">
    <location>
        <begin position="45"/>
        <end position="183"/>
    </location>
</feature>
<feature type="chain" id="PRO_5003227978" description="Chalcone isomerase domain-containing protein" evidence="1">
    <location>
        <begin position="25"/>
        <end position="185"/>
    </location>
</feature>
<evidence type="ECO:0000313" key="3">
    <source>
        <dbReference type="EMBL" id="EGA70080.1"/>
    </source>
</evidence>
<dbReference type="GeneID" id="95569484"/>
<dbReference type="OrthoDB" id="8527419at2"/>
<dbReference type="InterPro" id="IPR016087">
    <property type="entry name" value="Chalcone_isomerase"/>
</dbReference>
<comment type="caution">
    <text evidence="3">The sequence shown here is derived from an EMBL/GenBank/DDBJ whole genome shotgun (WGS) entry which is preliminary data.</text>
</comment>
<proteinExistence type="predicted"/>
<reference evidence="3 4" key="1">
    <citation type="journal article" date="2012" name="Int. J. Syst. Evol. Microbiol.">
        <title>Vibrio caribbeanicus sp. nov., isolated from the marine sponge Scleritoderma cyanea.</title>
        <authorList>
            <person name="Hoffmann M."/>
            <person name="Monday S.R."/>
            <person name="Allard M.W."/>
            <person name="Strain E.A."/>
            <person name="Whittaker P."/>
            <person name="Naum M."/>
            <person name="McCarthy P.J."/>
            <person name="Lopez J.V."/>
            <person name="Fischer M."/>
            <person name="Brown E.W."/>
        </authorList>
    </citation>
    <scope>NUCLEOTIDE SEQUENCE [LARGE SCALE GENOMIC DNA]</scope>
    <source>
        <strain evidence="4">DSMZ 21326</strain>
    </source>
</reference>
<dbReference type="RefSeq" id="WP_008077273.1">
    <property type="nucleotide sequence ID" value="NZ_AEVT01000065.1"/>
</dbReference>
<dbReference type="AlphaFoldDB" id="E8M7C1"/>
<name>E8M7C1_PHOS4</name>
<keyword evidence="1" id="KW-0732">Signal</keyword>
<evidence type="ECO:0000313" key="4">
    <source>
        <dbReference type="Proteomes" id="UP000006228"/>
    </source>
</evidence>
<evidence type="ECO:0000256" key="1">
    <source>
        <dbReference type="SAM" id="SignalP"/>
    </source>
</evidence>
<protein>
    <recommendedName>
        <fullName evidence="2">Chalcone isomerase domain-containing protein</fullName>
    </recommendedName>
</protein>
<evidence type="ECO:0000259" key="2">
    <source>
        <dbReference type="Pfam" id="PF16036"/>
    </source>
</evidence>
<feature type="signal peptide" evidence="1">
    <location>
        <begin position="1"/>
        <end position="24"/>
    </location>
</feature>
<organism evidence="3 4">
    <name type="scientific">Vibrio sinaloensis DSM 21326</name>
    <dbReference type="NCBI Taxonomy" id="945550"/>
    <lineage>
        <taxon>Bacteria</taxon>
        <taxon>Pseudomonadati</taxon>
        <taxon>Pseudomonadota</taxon>
        <taxon>Gammaproteobacteria</taxon>
        <taxon>Vibrionales</taxon>
        <taxon>Vibrionaceae</taxon>
        <taxon>Vibrio</taxon>
        <taxon>Vibrio oreintalis group</taxon>
    </lineage>
</organism>
<accession>E8M7C1</accession>
<gene>
    <name evidence="3" type="ORF">VISI1226_18201</name>
</gene>